<gene>
    <name evidence="8" type="ORF">PVAP13_6NG109600</name>
</gene>
<keyword evidence="9" id="KW-1185">Reference proteome</keyword>
<protein>
    <recommendedName>
        <fullName evidence="7">Nudix hydrolase domain-containing protein</fullName>
    </recommendedName>
</protein>
<proteinExistence type="predicted"/>
<dbReference type="InterPro" id="IPR015797">
    <property type="entry name" value="NUDIX_hydrolase-like_dom_sf"/>
</dbReference>
<evidence type="ECO:0000256" key="6">
    <source>
        <dbReference type="ARBA" id="ARBA00023211"/>
    </source>
</evidence>
<evidence type="ECO:0000256" key="2">
    <source>
        <dbReference type="ARBA" id="ARBA00001946"/>
    </source>
</evidence>
<dbReference type="CDD" id="cd03426">
    <property type="entry name" value="NUDIX_CoAse_Nudt7"/>
    <property type="match status" value="1"/>
</dbReference>
<evidence type="ECO:0000256" key="1">
    <source>
        <dbReference type="ARBA" id="ARBA00001936"/>
    </source>
</evidence>
<evidence type="ECO:0000256" key="5">
    <source>
        <dbReference type="ARBA" id="ARBA00022842"/>
    </source>
</evidence>
<evidence type="ECO:0000313" key="9">
    <source>
        <dbReference type="Proteomes" id="UP000823388"/>
    </source>
</evidence>
<comment type="caution">
    <text evidence="8">The sequence shown here is derived from an EMBL/GenBank/DDBJ whole genome shotgun (WGS) entry which is preliminary data.</text>
</comment>
<dbReference type="GO" id="GO:0046872">
    <property type="term" value="F:metal ion binding"/>
    <property type="evidence" value="ECO:0007669"/>
    <property type="project" value="UniProtKB-KW"/>
</dbReference>
<dbReference type="SUPFAM" id="SSF55811">
    <property type="entry name" value="Nudix"/>
    <property type="match status" value="1"/>
</dbReference>
<feature type="domain" description="Nudix hydrolase" evidence="7">
    <location>
        <begin position="49"/>
        <end position="178"/>
    </location>
</feature>
<sequence length="189" mass="20305">MAEEGSGAGAEMDALIRRLRLHQAVPSPYDPAPEATPAADGGGGELFRPRRAAVLVCLFRGAAGELRVILTKRSSTLSTHSGEVSLPGGKAEEGDADDAATALRESKEEIGLDPSLVTVVASLEHFLSKVPCLLFSLESKEKFSLECLLYETLSFGCLDSAAKHTCATKLTSLMIVYRCLEDKWIMHRV</sequence>
<dbReference type="PANTHER" id="PTHR12992">
    <property type="entry name" value="NUDIX HYDROLASE"/>
    <property type="match status" value="1"/>
</dbReference>
<dbReference type="PROSITE" id="PS51462">
    <property type="entry name" value="NUDIX"/>
    <property type="match status" value="1"/>
</dbReference>
<dbReference type="Pfam" id="PF00293">
    <property type="entry name" value="NUDIX"/>
    <property type="match status" value="1"/>
</dbReference>
<accession>A0A8T0QZE7</accession>
<dbReference type="InterPro" id="IPR045121">
    <property type="entry name" value="CoAse"/>
</dbReference>
<comment type="cofactor">
    <cofactor evidence="2">
        <name>Mg(2+)</name>
        <dbReference type="ChEBI" id="CHEBI:18420"/>
    </cofactor>
</comment>
<keyword evidence="6" id="KW-0464">Manganese</keyword>
<evidence type="ECO:0000256" key="4">
    <source>
        <dbReference type="ARBA" id="ARBA00022801"/>
    </source>
</evidence>
<dbReference type="EMBL" id="CM029048">
    <property type="protein sequence ID" value="KAG2578420.1"/>
    <property type="molecule type" value="Genomic_DNA"/>
</dbReference>
<dbReference type="InterPro" id="IPR000086">
    <property type="entry name" value="NUDIX_hydrolase_dom"/>
</dbReference>
<dbReference type="Proteomes" id="UP000823388">
    <property type="component" value="Chromosome 6N"/>
</dbReference>
<comment type="cofactor">
    <cofactor evidence="1">
        <name>Mn(2+)</name>
        <dbReference type="ChEBI" id="CHEBI:29035"/>
    </cofactor>
</comment>
<keyword evidence="5" id="KW-0460">Magnesium</keyword>
<evidence type="ECO:0000256" key="3">
    <source>
        <dbReference type="ARBA" id="ARBA00022723"/>
    </source>
</evidence>
<organism evidence="8 9">
    <name type="scientific">Panicum virgatum</name>
    <name type="common">Blackwell switchgrass</name>
    <dbReference type="NCBI Taxonomy" id="38727"/>
    <lineage>
        <taxon>Eukaryota</taxon>
        <taxon>Viridiplantae</taxon>
        <taxon>Streptophyta</taxon>
        <taxon>Embryophyta</taxon>
        <taxon>Tracheophyta</taxon>
        <taxon>Spermatophyta</taxon>
        <taxon>Magnoliopsida</taxon>
        <taxon>Liliopsida</taxon>
        <taxon>Poales</taxon>
        <taxon>Poaceae</taxon>
        <taxon>PACMAD clade</taxon>
        <taxon>Panicoideae</taxon>
        <taxon>Panicodae</taxon>
        <taxon>Paniceae</taxon>
        <taxon>Panicinae</taxon>
        <taxon>Panicum</taxon>
        <taxon>Panicum sect. Hiantes</taxon>
    </lineage>
</organism>
<dbReference type="GO" id="GO:0010945">
    <property type="term" value="F:coenzyme A diphosphatase activity"/>
    <property type="evidence" value="ECO:0007669"/>
    <property type="project" value="InterPro"/>
</dbReference>
<reference evidence="8" key="1">
    <citation type="submission" date="2020-05" db="EMBL/GenBank/DDBJ databases">
        <title>WGS assembly of Panicum virgatum.</title>
        <authorList>
            <person name="Lovell J.T."/>
            <person name="Jenkins J."/>
            <person name="Shu S."/>
            <person name="Juenger T.E."/>
            <person name="Schmutz J."/>
        </authorList>
    </citation>
    <scope>NUCLEOTIDE SEQUENCE</scope>
    <source>
        <strain evidence="8">AP13</strain>
    </source>
</reference>
<evidence type="ECO:0000259" key="7">
    <source>
        <dbReference type="PROSITE" id="PS51462"/>
    </source>
</evidence>
<keyword evidence="4" id="KW-0378">Hydrolase</keyword>
<dbReference type="PANTHER" id="PTHR12992:SF24">
    <property type="entry name" value="PEROXISOMAL COENZYME A DIPHOSPHATASE NUDT7"/>
    <property type="match status" value="1"/>
</dbReference>
<dbReference type="Gene3D" id="3.90.79.10">
    <property type="entry name" value="Nucleoside Triphosphate Pyrophosphohydrolase"/>
    <property type="match status" value="1"/>
</dbReference>
<name>A0A8T0QZE7_PANVG</name>
<dbReference type="AlphaFoldDB" id="A0A8T0QZE7"/>
<keyword evidence="3" id="KW-0479">Metal-binding</keyword>
<dbReference type="GO" id="GO:0015938">
    <property type="term" value="P:coenzyme A catabolic process"/>
    <property type="evidence" value="ECO:0007669"/>
    <property type="project" value="TreeGrafter"/>
</dbReference>
<evidence type="ECO:0000313" key="8">
    <source>
        <dbReference type="EMBL" id="KAG2578420.1"/>
    </source>
</evidence>